<accession>A0ABM4DAT2</accession>
<dbReference type="InterPro" id="IPR018821">
    <property type="entry name" value="DUF294_put_nucleoTrafse_sb-bd"/>
</dbReference>
<evidence type="ECO:0000313" key="7">
    <source>
        <dbReference type="RefSeq" id="XP_065671461.1"/>
    </source>
</evidence>
<feature type="repeat" description="TPR" evidence="3">
    <location>
        <begin position="1095"/>
        <end position="1128"/>
    </location>
</feature>
<keyword evidence="6" id="KW-1185">Reference proteome</keyword>
<feature type="repeat" description="TPR" evidence="3">
    <location>
        <begin position="1224"/>
        <end position="1257"/>
    </location>
</feature>
<dbReference type="PANTHER" id="PTHR19959">
    <property type="entry name" value="KINESIN LIGHT CHAIN"/>
    <property type="match status" value="1"/>
</dbReference>
<dbReference type="RefSeq" id="XP_065671462.1">
    <property type="nucleotide sequence ID" value="XM_065815390.1"/>
</dbReference>
<dbReference type="SUPFAM" id="SSF56112">
    <property type="entry name" value="Protein kinase-like (PK-like)"/>
    <property type="match status" value="1"/>
</dbReference>
<dbReference type="InterPro" id="IPR011990">
    <property type="entry name" value="TPR-like_helical_dom_sf"/>
</dbReference>
<gene>
    <name evidence="7 8" type="primary">LOC136089414</name>
</gene>
<dbReference type="GeneID" id="136089414"/>
<proteinExistence type="predicted"/>
<dbReference type="InterPro" id="IPR011009">
    <property type="entry name" value="Kinase-like_dom_sf"/>
</dbReference>
<keyword evidence="3" id="KW-0802">TPR repeat</keyword>
<dbReference type="SUPFAM" id="SSF48452">
    <property type="entry name" value="TPR-like"/>
    <property type="match status" value="3"/>
</dbReference>
<keyword evidence="2 4" id="KW-0067">ATP-binding</keyword>
<dbReference type="PROSITE" id="PS50011">
    <property type="entry name" value="PROTEIN_KINASE_DOM"/>
    <property type="match status" value="1"/>
</dbReference>
<dbReference type="Pfam" id="PF10335">
    <property type="entry name" value="DUF294_C"/>
    <property type="match status" value="1"/>
</dbReference>
<evidence type="ECO:0000256" key="4">
    <source>
        <dbReference type="PROSITE-ProRule" id="PRU10141"/>
    </source>
</evidence>
<name>A0ABM4DAT2_HYDVU</name>
<feature type="repeat" description="TPR" evidence="3">
    <location>
        <begin position="1267"/>
        <end position="1300"/>
    </location>
</feature>
<feature type="repeat" description="TPR" evidence="3">
    <location>
        <begin position="1181"/>
        <end position="1214"/>
    </location>
</feature>
<organism evidence="6 7">
    <name type="scientific">Hydra vulgaris</name>
    <name type="common">Hydra</name>
    <name type="synonym">Hydra attenuata</name>
    <dbReference type="NCBI Taxonomy" id="6087"/>
    <lineage>
        <taxon>Eukaryota</taxon>
        <taxon>Metazoa</taxon>
        <taxon>Cnidaria</taxon>
        <taxon>Hydrozoa</taxon>
        <taxon>Hydroidolina</taxon>
        <taxon>Anthoathecata</taxon>
        <taxon>Aplanulata</taxon>
        <taxon>Hydridae</taxon>
        <taxon>Hydra</taxon>
    </lineage>
</organism>
<dbReference type="Pfam" id="PF00069">
    <property type="entry name" value="Pkinase"/>
    <property type="match status" value="1"/>
</dbReference>
<dbReference type="InterPro" id="IPR000719">
    <property type="entry name" value="Prot_kinase_dom"/>
</dbReference>
<dbReference type="PROSITE" id="PS50005">
    <property type="entry name" value="TPR"/>
    <property type="match status" value="6"/>
</dbReference>
<dbReference type="Gene3D" id="1.10.510.10">
    <property type="entry name" value="Transferase(Phosphotransferase) domain 1"/>
    <property type="match status" value="1"/>
</dbReference>
<dbReference type="PANTHER" id="PTHR19959:SF119">
    <property type="entry name" value="FUNGAL LIPASE-LIKE DOMAIN-CONTAINING PROTEIN"/>
    <property type="match status" value="1"/>
</dbReference>
<evidence type="ECO:0000259" key="5">
    <source>
        <dbReference type="PROSITE" id="PS50011"/>
    </source>
</evidence>
<evidence type="ECO:0000256" key="1">
    <source>
        <dbReference type="ARBA" id="ARBA00022741"/>
    </source>
</evidence>
<dbReference type="PROSITE" id="PS00107">
    <property type="entry name" value="PROTEIN_KINASE_ATP"/>
    <property type="match status" value="1"/>
</dbReference>
<dbReference type="InterPro" id="IPR017441">
    <property type="entry name" value="Protein_kinase_ATP_BS"/>
</dbReference>
<evidence type="ECO:0000313" key="6">
    <source>
        <dbReference type="Proteomes" id="UP001652625"/>
    </source>
</evidence>
<dbReference type="RefSeq" id="XP_065671461.1">
    <property type="nucleotide sequence ID" value="XM_065815389.1"/>
</dbReference>
<feature type="domain" description="Protein kinase" evidence="5">
    <location>
        <begin position="16"/>
        <end position="276"/>
    </location>
</feature>
<dbReference type="SMART" id="SM00220">
    <property type="entry name" value="S_TKc"/>
    <property type="match status" value="1"/>
</dbReference>
<evidence type="ECO:0000256" key="2">
    <source>
        <dbReference type="ARBA" id="ARBA00022840"/>
    </source>
</evidence>
<evidence type="ECO:0000256" key="3">
    <source>
        <dbReference type="PROSITE-ProRule" id="PRU00339"/>
    </source>
</evidence>
<dbReference type="Pfam" id="PF13424">
    <property type="entry name" value="TPR_12"/>
    <property type="match status" value="2"/>
</dbReference>
<dbReference type="PROSITE" id="PS00108">
    <property type="entry name" value="PROTEIN_KINASE_ST"/>
    <property type="match status" value="1"/>
</dbReference>
<protein>
    <submittedName>
        <fullName evidence="7 8">Uncharacterized protein LOC136089414 isoform X1</fullName>
    </submittedName>
</protein>
<dbReference type="Pfam" id="PF13181">
    <property type="entry name" value="TPR_8"/>
    <property type="match status" value="1"/>
</dbReference>
<keyword evidence="1 4" id="KW-0547">Nucleotide-binding</keyword>
<sequence>MSAKDHFRKEKFEDCYDVMQELGRGQFAVVNKCISKENNQEVAAKFIKVKRSKASKNGLSKELIEREAGILFSVNHSKIIKLYGLFDIGTEIILVLELLSGGELFDIICESEDLNEVDAYSYIKQVLKAVNHIHSLNIVHLDIKPKNIVLQSKNCKKIKLIDFGLAEKLDPEKDLKKKIPTHDFVAPEIVSNETLGCYTDMWAIGVLAFILLSGCSPFLGDNKQETCETIVNVNYKFEDQLFEEIPNYVKDFISDLLIKQPALRSTAEECLKDDLFEDLKNLQDLREPVLISTAMLKQYLAEKKCKEILGEQDHVYQDFKRQVTLRETDTDIDVSPIVYSVQNVTGPAVGKIRAKVEQIVSLENISDTDKNKIDRLKQIEKEDYKPLIQQLAYKKTQEELNDLVEVLADIGYLTTKLGELSRELKYCTDAAVFYQYVITILNKKPTTENKNTFTTQELTYQHLTDIQKLIFLAIDGDQEKMPVVSEEAASNKEILAVLRRKADESMKEIEKFYRQQINAHEQKEKKKYQALYEKTARKFFEDTTNRMQKFLAKLYSDSENELGKPRPCEYAVIGLGSMALKQMTPYSDLEFAILIENEGQDKSEGSIIKQYFKNLSYLVNFKMINLGETIIPTSKYKLDMSHLVHRGVNFDLGGKTPLGRIEGDKKYELIKTIDRMLYYVRNEGDKASKIDKNLPYILEKVCYVHGNDDLVREYQDKVKKFLHSKNDQQDTVNCEARAIKLLTEQVVEFNYSEQTLSLDPKKGDLDKLQPDFSLYAEGKLFDVKQEIYRLPDRMVYNLGMYYGIDGDSAWDTIDKLKYKEVINSEAAVNLKNAVTFATTLRLKTYLHNKAQTEDISIFVKPAEPESEHKAQARQIFHLSQKDLEEHGGLFQYFYTALPLHSLLENFCMQYQTLDNVSKKTFFQNNGFYLDDNVTKGFIYYRLSQYQKVQRIFEEDLVNSENQDNLQFRLMLGKIYNDFGKRKKAIEQIKYCLKKINQYNYQNQPHPFVAGLLNNLGLVYFDNGKNFKAIKILTKSVEMRELIYKDQTHPDIAHTFNSLGGVYCQTGQFKMAKEYLTKSLNIRKRLYKDEPHPDIADSYNNFGDVFYEEGHYDQAEDCYIESLKIRKFFFKGEPHPLVASSLNNLGNLYCRKGQHDKAIEYLNESLKIYKHVYETENHPSIADCYNNLGNVYSKKGQHDKAANYFTQSLDIRTIIFEDKRHLSIVSSLINLGVVYRQACQDNKAIEYFTQSLDIMKRINKDETRPFFVDAPNNLGEIYKNKKQYDKAIEYYNQSLEIYKLIHKNKPHQDIVSCLENLISLYKITRQSNNEKLYSNEHNEMMKLISQDDSSKSVASPRHKKMLDYYLQCKREESESNHSKPGDEET</sequence>
<feature type="repeat" description="TPR" evidence="3">
    <location>
        <begin position="1052"/>
        <end position="1085"/>
    </location>
</feature>
<feature type="repeat" description="TPR" evidence="3">
    <location>
        <begin position="1138"/>
        <end position="1171"/>
    </location>
</feature>
<dbReference type="InterPro" id="IPR008271">
    <property type="entry name" value="Ser/Thr_kinase_AS"/>
</dbReference>
<feature type="binding site" evidence="4">
    <location>
        <position position="45"/>
    </location>
    <ligand>
        <name>ATP</name>
        <dbReference type="ChEBI" id="CHEBI:30616"/>
    </ligand>
</feature>
<dbReference type="InterPro" id="IPR019734">
    <property type="entry name" value="TPR_rpt"/>
</dbReference>
<dbReference type="Proteomes" id="UP001652625">
    <property type="component" value="Chromosome 13"/>
</dbReference>
<dbReference type="Gene3D" id="1.25.40.10">
    <property type="entry name" value="Tetratricopeptide repeat domain"/>
    <property type="match status" value="2"/>
</dbReference>
<evidence type="ECO:0000313" key="8">
    <source>
        <dbReference type="RefSeq" id="XP_065671462.1"/>
    </source>
</evidence>
<dbReference type="SMART" id="SM00028">
    <property type="entry name" value="TPR"/>
    <property type="match status" value="8"/>
</dbReference>
<dbReference type="PROSITE" id="PS50293">
    <property type="entry name" value="TPR_REGION"/>
    <property type="match status" value="2"/>
</dbReference>
<dbReference type="Gene3D" id="3.30.200.20">
    <property type="entry name" value="Phosphorylase Kinase, domain 1"/>
    <property type="match status" value="1"/>
</dbReference>
<reference evidence="7 8" key="1">
    <citation type="submission" date="2025-05" db="UniProtKB">
        <authorList>
            <consortium name="RefSeq"/>
        </authorList>
    </citation>
    <scope>IDENTIFICATION</scope>
</reference>